<dbReference type="FunFam" id="3.30.70.141:FF:000002">
    <property type="entry name" value="Nucleoside diphosphate kinase"/>
    <property type="match status" value="1"/>
</dbReference>
<dbReference type="SUPFAM" id="SSF54919">
    <property type="entry name" value="Nucleoside diphosphate kinase, NDK"/>
    <property type="match status" value="1"/>
</dbReference>
<dbReference type="CDD" id="cd04413">
    <property type="entry name" value="NDPk_I"/>
    <property type="match status" value="1"/>
</dbReference>
<feature type="binding site" evidence="6">
    <location>
        <position position="121"/>
    </location>
    <ligand>
        <name>ATP</name>
        <dbReference type="ChEBI" id="CHEBI:30616"/>
    </ligand>
</feature>
<dbReference type="NCBIfam" id="NF001908">
    <property type="entry name" value="PRK00668.1"/>
    <property type="match status" value="1"/>
</dbReference>
<dbReference type="Gene3D" id="3.30.70.141">
    <property type="entry name" value="Nucleoside diphosphate kinase-like domain"/>
    <property type="match status" value="1"/>
</dbReference>
<organism evidence="9">
    <name type="scientific">Bigelowiella natans</name>
    <name type="common">Pedinomonas minutissima</name>
    <name type="synonym">Chlorarachnion sp. (strain CCMP621)</name>
    <dbReference type="NCBI Taxonomy" id="227086"/>
    <lineage>
        <taxon>Eukaryota</taxon>
        <taxon>Sar</taxon>
        <taxon>Rhizaria</taxon>
        <taxon>Cercozoa</taxon>
        <taxon>Chlorarachniophyceae</taxon>
        <taxon>Bigelowiella</taxon>
    </lineage>
</organism>
<keyword evidence="5" id="KW-0418">Kinase</keyword>
<feature type="binding site" evidence="6">
    <location>
        <position position="100"/>
    </location>
    <ligand>
        <name>ATP</name>
        <dbReference type="ChEBI" id="CHEBI:30616"/>
    </ligand>
</feature>
<comment type="similarity">
    <text evidence="2 6 7">Belongs to the NDK family.</text>
</comment>
<dbReference type="OMA" id="ACAGVHE"/>
<gene>
    <name evidence="9" type="ORF">BIGN1055_LOCUS743</name>
</gene>
<accession>A0A6U1GWY0</accession>
<evidence type="ECO:0000256" key="2">
    <source>
        <dbReference type="ARBA" id="ARBA00008142"/>
    </source>
</evidence>
<evidence type="ECO:0000256" key="1">
    <source>
        <dbReference type="ARBA" id="ARBA00001946"/>
    </source>
</evidence>
<sequence>MSEGKKASKTDQTFIMVKPDGVSRGLVPEIMSRFQKKGFKLVAAKLEKPSQEKLETHYEDLKSKKFFPGLIKYMTSGPVFAMVWEGLNAPYGGRKLLGATNPADSAPGTIRGDLCIDIGRNICHGSDSHESAAKEIKLWFPEGVISHTDVNAAMIYE</sequence>
<dbReference type="SMART" id="SM00562">
    <property type="entry name" value="NDK"/>
    <property type="match status" value="1"/>
</dbReference>
<dbReference type="PANTHER" id="PTHR11349">
    <property type="entry name" value="NUCLEOSIDE DIPHOSPHATE KINASE"/>
    <property type="match status" value="1"/>
</dbReference>
<feature type="binding site" evidence="6">
    <location>
        <position position="18"/>
    </location>
    <ligand>
        <name>ATP</name>
        <dbReference type="ChEBI" id="CHEBI:30616"/>
    </ligand>
</feature>
<name>A0A6U1GWY0_BIGNA</name>
<evidence type="ECO:0000259" key="8">
    <source>
        <dbReference type="SMART" id="SM00562"/>
    </source>
</evidence>
<feature type="binding site" evidence="6">
    <location>
        <position position="94"/>
    </location>
    <ligand>
        <name>ATP</name>
        <dbReference type="ChEBI" id="CHEBI:30616"/>
    </ligand>
</feature>
<evidence type="ECO:0000256" key="5">
    <source>
        <dbReference type="ARBA" id="ARBA00022777"/>
    </source>
</evidence>
<dbReference type="AlphaFoldDB" id="A0A6U1GWY0"/>
<dbReference type="GO" id="GO:0006228">
    <property type="term" value="P:UTP biosynthetic process"/>
    <property type="evidence" value="ECO:0007669"/>
    <property type="project" value="InterPro"/>
</dbReference>
<feature type="binding site" evidence="6">
    <location>
        <position position="66"/>
    </location>
    <ligand>
        <name>ATP</name>
        <dbReference type="ChEBI" id="CHEBI:30616"/>
    </ligand>
</feature>
<dbReference type="EC" id="2.7.4.6" evidence="3"/>
<dbReference type="GO" id="GO:0004550">
    <property type="term" value="F:nucleoside diphosphate kinase activity"/>
    <property type="evidence" value="ECO:0007669"/>
    <property type="project" value="UniProtKB-EC"/>
</dbReference>
<proteinExistence type="inferred from homology"/>
<evidence type="ECO:0000256" key="3">
    <source>
        <dbReference type="ARBA" id="ARBA00012966"/>
    </source>
</evidence>
<comment type="cofactor">
    <cofactor evidence="1">
        <name>Mg(2+)</name>
        <dbReference type="ChEBI" id="CHEBI:18420"/>
    </cofactor>
</comment>
<dbReference type="GO" id="GO:0006183">
    <property type="term" value="P:GTP biosynthetic process"/>
    <property type="evidence" value="ECO:0007669"/>
    <property type="project" value="InterPro"/>
</dbReference>
<evidence type="ECO:0000256" key="7">
    <source>
        <dbReference type="RuleBase" id="RU004011"/>
    </source>
</evidence>
<reference evidence="9" key="1">
    <citation type="submission" date="2021-01" db="EMBL/GenBank/DDBJ databases">
        <authorList>
            <person name="Corre E."/>
            <person name="Pelletier E."/>
            <person name="Niang G."/>
            <person name="Scheremetjew M."/>
            <person name="Finn R."/>
            <person name="Kale V."/>
            <person name="Holt S."/>
            <person name="Cochrane G."/>
            <person name="Meng A."/>
            <person name="Brown T."/>
            <person name="Cohen L."/>
        </authorList>
    </citation>
    <scope>NUCLEOTIDE SEQUENCE</scope>
    <source>
        <strain evidence="9">CCMP1258.1</strain>
    </source>
</reference>
<evidence type="ECO:0000313" key="9">
    <source>
        <dbReference type="EMBL" id="CAD9578971.1"/>
    </source>
</evidence>
<feature type="active site" description="Pros-phosphohistidine intermediate" evidence="6">
    <location>
        <position position="124"/>
    </location>
</feature>
<dbReference type="GO" id="GO:0006241">
    <property type="term" value="P:CTP biosynthetic process"/>
    <property type="evidence" value="ECO:0007669"/>
    <property type="project" value="InterPro"/>
</dbReference>
<feature type="binding site" evidence="6">
    <location>
        <position position="111"/>
    </location>
    <ligand>
        <name>ATP</name>
        <dbReference type="ChEBI" id="CHEBI:30616"/>
    </ligand>
</feature>
<protein>
    <recommendedName>
        <fullName evidence="3">nucleoside-diphosphate kinase</fullName>
        <ecNumber evidence="3">2.7.4.6</ecNumber>
    </recommendedName>
</protein>
<dbReference type="Pfam" id="PF00334">
    <property type="entry name" value="NDK"/>
    <property type="match status" value="1"/>
</dbReference>
<dbReference type="InterPro" id="IPR036850">
    <property type="entry name" value="NDK-like_dom_sf"/>
</dbReference>
<dbReference type="PRINTS" id="PR01243">
    <property type="entry name" value="NUCDPKINASE"/>
</dbReference>
<evidence type="ECO:0000256" key="6">
    <source>
        <dbReference type="PROSITE-ProRule" id="PRU00706"/>
    </source>
</evidence>
<dbReference type="InterPro" id="IPR001564">
    <property type="entry name" value="Nucleoside_diP_kinase"/>
</dbReference>
<feature type="domain" description="Nucleoside diphosphate kinase-like" evidence="8">
    <location>
        <begin position="10"/>
        <end position="147"/>
    </location>
</feature>
<keyword evidence="4" id="KW-0808">Transferase</keyword>
<dbReference type="EMBL" id="HBHA01001162">
    <property type="protein sequence ID" value="CAD9578971.1"/>
    <property type="molecule type" value="Transcribed_RNA"/>
</dbReference>
<dbReference type="PROSITE" id="PS51374">
    <property type="entry name" value="NDPK_LIKE"/>
    <property type="match status" value="1"/>
</dbReference>
<dbReference type="InterPro" id="IPR034907">
    <property type="entry name" value="NDK-like_dom"/>
</dbReference>
<dbReference type="HAMAP" id="MF_00451">
    <property type="entry name" value="NDP_kinase"/>
    <property type="match status" value="1"/>
</dbReference>
<evidence type="ECO:0000256" key="4">
    <source>
        <dbReference type="ARBA" id="ARBA00022679"/>
    </source>
</evidence>